<dbReference type="GO" id="GO:0008984">
    <property type="term" value="F:protein-glutamate methylesterase activity"/>
    <property type="evidence" value="ECO:0007669"/>
    <property type="project" value="InterPro"/>
</dbReference>
<dbReference type="GO" id="GO:0009881">
    <property type="term" value="F:photoreceptor activity"/>
    <property type="evidence" value="ECO:0007669"/>
    <property type="project" value="UniProtKB-KW"/>
</dbReference>
<dbReference type="InterPro" id="IPR000780">
    <property type="entry name" value="CheR_MeTrfase"/>
</dbReference>
<dbReference type="InterPro" id="IPR022642">
    <property type="entry name" value="CheR_C"/>
</dbReference>
<keyword evidence="23" id="KW-1185">Reference proteome</keyword>
<feature type="domain" description="CheR-type methyltransferase" evidence="21">
    <location>
        <begin position="204"/>
        <end position="459"/>
    </location>
</feature>
<dbReference type="PROSITE" id="PS50123">
    <property type="entry name" value="CHER"/>
    <property type="match status" value="1"/>
</dbReference>
<evidence type="ECO:0000256" key="4">
    <source>
        <dbReference type="ARBA" id="ARBA00022543"/>
    </source>
</evidence>
<evidence type="ECO:0000313" key="23">
    <source>
        <dbReference type="Proteomes" id="UP000031057"/>
    </source>
</evidence>
<evidence type="ECO:0000256" key="15">
    <source>
        <dbReference type="PROSITE-ProRule" id="PRU00050"/>
    </source>
</evidence>
<keyword evidence="14" id="KW-0675">Receptor</keyword>
<dbReference type="SMART" id="SM00065">
    <property type="entry name" value="GAF"/>
    <property type="match status" value="1"/>
</dbReference>
<evidence type="ECO:0000256" key="6">
    <source>
        <dbReference type="ARBA" id="ARBA00022606"/>
    </source>
</evidence>
<keyword evidence="15" id="KW-0378">Hydrolase</keyword>
<dbReference type="EMBL" id="JTDI01000004">
    <property type="protein sequence ID" value="KHK90789.1"/>
    <property type="molecule type" value="Genomic_DNA"/>
</dbReference>
<keyword evidence="7" id="KW-0285">Flavoprotein</keyword>
<dbReference type="Proteomes" id="UP000031057">
    <property type="component" value="Unassembled WGS sequence"/>
</dbReference>
<protein>
    <recommendedName>
        <fullName evidence="2">histidine kinase</fullName>
        <ecNumber evidence="2">2.7.13.3</ecNumber>
    </recommendedName>
</protein>
<dbReference type="SUPFAM" id="SSF52738">
    <property type="entry name" value="Methylesterase CheB, C-terminal domain"/>
    <property type="match status" value="1"/>
</dbReference>
<feature type="modified residue" description="4-aspartylphosphate" evidence="16">
    <location>
        <position position="1385"/>
    </location>
</feature>
<dbReference type="Gene3D" id="3.30.450.40">
    <property type="match status" value="1"/>
</dbReference>
<evidence type="ECO:0000256" key="8">
    <source>
        <dbReference type="ARBA" id="ARBA00022643"/>
    </source>
</evidence>
<feature type="domain" description="CheB-type methylesterase" evidence="20">
    <location>
        <begin position="1"/>
        <end position="177"/>
    </location>
</feature>
<evidence type="ECO:0000256" key="2">
    <source>
        <dbReference type="ARBA" id="ARBA00012438"/>
    </source>
</evidence>
<dbReference type="CDD" id="cd16434">
    <property type="entry name" value="CheB-CheR_fusion"/>
    <property type="match status" value="1"/>
</dbReference>
<dbReference type="Pfam" id="PF03705">
    <property type="entry name" value="CheR_N"/>
    <property type="match status" value="1"/>
</dbReference>
<dbReference type="InterPro" id="IPR035965">
    <property type="entry name" value="PAS-like_dom_sf"/>
</dbReference>
<dbReference type="STRING" id="1348853.LK12_15715"/>
<dbReference type="PANTHER" id="PTHR24422">
    <property type="entry name" value="CHEMOTAXIS PROTEIN METHYLTRANSFERASE"/>
    <property type="match status" value="1"/>
</dbReference>
<dbReference type="GO" id="GO:0000156">
    <property type="term" value="F:phosphorelay response regulator activity"/>
    <property type="evidence" value="ECO:0007669"/>
    <property type="project" value="InterPro"/>
</dbReference>
<dbReference type="CDD" id="cd00130">
    <property type="entry name" value="PAS"/>
    <property type="match status" value="1"/>
</dbReference>
<comment type="catalytic activity">
    <reaction evidence="1">
        <text>ATP + protein L-histidine = ADP + protein N-phospho-L-histidine.</text>
        <dbReference type="EC" id="2.7.13.3"/>
    </reaction>
</comment>
<dbReference type="Pfam" id="PF13596">
    <property type="entry name" value="PAS_10"/>
    <property type="match status" value="1"/>
</dbReference>
<name>A0A0B1ZNM7_9SPHN</name>
<dbReference type="GO" id="GO:0004673">
    <property type="term" value="F:protein histidine kinase activity"/>
    <property type="evidence" value="ECO:0007669"/>
    <property type="project" value="UniProtKB-EC"/>
</dbReference>
<dbReference type="EC" id="2.7.13.3" evidence="2"/>
<evidence type="ECO:0000256" key="1">
    <source>
        <dbReference type="ARBA" id="ARBA00000085"/>
    </source>
</evidence>
<dbReference type="GO" id="GO:0005524">
    <property type="term" value="F:ATP binding"/>
    <property type="evidence" value="ECO:0007669"/>
    <property type="project" value="UniProtKB-KW"/>
</dbReference>
<feature type="active site" evidence="15">
    <location>
        <position position="34"/>
    </location>
</feature>
<dbReference type="GO" id="GO:0006935">
    <property type="term" value="P:chemotaxis"/>
    <property type="evidence" value="ECO:0007669"/>
    <property type="project" value="UniProtKB-UniRule"/>
</dbReference>
<dbReference type="PRINTS" id="PR00996">
    <property type="entry name" value="CHERMTFRASE"/>
</dbReference>
<dbReference type="Pfam" id="PF01590">
    <property type="entry name" value="GAF"/>
    <property type="match status" value="1"/>
</dbReference>
<accession>A0A0B1ZNM7</accession>
<evidence type="ECO:0000256" key="16">
    <source>
        <dbReference type="PROSITE-ProRule" id="PRU00169"/>
    </source>
</evidence>
<evidence type="ECO:0000259" key="21">
    <source>
        <dbReference type="PROSITE" id="PS50123"/>
    </source>
</evidence>
<organism evidence="22 23">
    <name type="scientific">Novosphingobium malaysiense</name>
    <dbReference type="NCBI Taxonomy" id="1348853"/>
    <lineage>
        <taxon>Bacteria</taxon>
        <taxon>Pseudomonadati</taxon>
        <taxon>Pseudomonadota</taxon>
        <taxon>Alphaproteobacteria</taxon>
        <taxon>Sphingomonadales</taxon>
        <taxon>Sphingomonadaceae</taxon>
        <taxon>Novosphingobium</taxon>
    </lineage>
</organism>
<reference evidence="22 23" key="1">
    <citation type="submission" date="2014-10" db="EMBL/GenBank/DDBJ databases">
        <title>Genome sequence of Novosphingobium malaysiense MUSC 273(T).</title>
        <authorList>
            <person name="Lee L.-H."/>
        </authorList>
    </citation>
    <scope>NUCLEOTIDE SEQUENCE [LARGE SCALE GENOMIC DNA]</scope>
    <source>
        <strain evidence="22 23">MUSC 273</strain>
    </source>
</reference>
<evidence type="ECO:0000313" key="22">
    <source>
        <dbReference type="EMBL" id="KHK90789.1"/>
    </source>
</evidence>
<dbReference type="PROSITE" id="PS50110">
    <property type="entry name" value="RESPONSE_REGULATORY"/>
    <property type="match status" value="1"/>
</dbReference>
<evidence type="ECO:0000256" key="9">
    <source>
        <dbReference type="ARBA" id="ARBA00022679"/>
    </source>
</evidence>
<keyword evidence="4" id="KW-0600">Photoreceptor protein</keyword>
<dbReference type="InterPro" id="IPR001789">
    <property type="entry name" value="Sig_transdc_resp-reg_receiver"/>
</dbReference>
<keyword evidence="11 22" id="KW-0418">Kinase</keyword>
<dbReference type="SMART" id="SM00091">
    <property type="entry name" value="PAS"/>
    <property type="match status" value="3"/>
</dbReference>
<dbReference type="Pfam" id="PF01739">
    <property type="entry name" value="CheR"/>
    <property type="match status" value="1"/>
</dbReference>
<dbReference type="Gene3D" id="3.30.450.20">
    <property type="entry name" value="PAS domain"/>
    <property type="match status" value="2"/>
</dbReference>
<proteinExistence type="predicted"/>
<dbReference type="InterPro" id="IPR000014">
    <property type="entry name" value="PAS"/>
</dbReference>
<dbReference type="InterPro" id="IPR011006">
    <property type="entry name" value="CheY-like_superfamily"/>
</dbReference>
<dbReference type="PROSITE" id="PS50113">
    <property type="entry name" value="PAC"/>
    <property type="match status" value="1"/>
</dbReference>
<dbReference type="SUPFAM" id="SSF55781">
    <property type="entry name" value="GAF domain-like"/>
    <property type="match status" value="1"/>
</dbReference>
<gene>
    <name evidence="22" type="ORF">LK12_15715</name>
</gene>
<feature type="active site" evidence="15">
    <location>
        <position position="126"/>
    </location>
</feature>
<evidence type="ECO:0000259" key="19">
    <source>
        <dbReference type="PROSITE" id="PS50113"/>
    </source>
</evidence>
<dbReference type="InterPro" id="IPR050903">
    <property type="entry name" value="Bact_Chemotaxis_MeTrfase"/>
</dbReference>
<keyword evidence="13" id="KW-0157">Chromophore</keyword>
<evidence type="ECO:0000256" key="12">
    <source>
        <dbReference type="ARBA" id="ARBA00022840"/>
    </source>
</evidence>
<sequence length="1461" mass="160004">MVAVGASAGGVEALKSFVSEIPADVPASFVILQHLAPDHESQLADILGRAAKLPVLEADKDMPVEPGRIYVLVPDRYLTLVDHGLFVEPPTEPRGLRMPIDHFMRSLADSAGTRAVGVVLSGTGSDGTNGLRAIKGSGGVTLAQEPESSLYDGMPRAAIDAGVVDQVADLESLARTIAELSARIKEAPSDDPFSPGALSGILALLKARTGHDFTAYKGGTIGRRVRRRMNLLRYDSLPDYLVHLRTNADEVRQLFDDLLINVTSFFRDAPIWDAVANNLLLPLIRNRAKAGEPIRIWVPACSTGEEAFTLAMLMEEQCAHVDHGCEWQIFATDLDSAAIGKGREALYGASIADDVSQERLQRFFQRESGGFRVKKALREKVVFAQQNVLTDPPFSRLDLISCRNLLIYLASQHQGRLLETFHFALREGGYLLLGTSETTSPRQREFRTIDAKSHLYARRPGRSLARLSPRSDMALADGLSGLPRQTPRDRQRDLATQVRGSLLERYAPAAMAVYENGDIAYFHGAVRRFIDQPEGTPSQSIYDLLPPALRSRAREAIKAVSGGGSPSHRSAMIRYPDRDASVCIECVPINDGDTRLFLLTFIETEKDQATDKEAVDADAHYVRQIENELAIVREDLQTTVEELETSNEELKASHEEAVAANEELQSANEELETSREELQSLNEELVTVNNQLEEKIAEVEKSSDDMRNLLTSTRLPVLFLDPEFKISGFTPSTNAVVELRDGDIGRPVSELAFKVDDPSLLDDVRTTLAELSPAEKQITSRAGLTYLRRIHPYRTSDERIHGVVVTYSDITAQAEVAVQLAGRERQQRIIAELGQAALAARDLPTFFNELCASLRVALDCDYAKLLKLNPKTDRLDLVAGAGWKNGLVGKATVPSGVKSQGGYTLKNPAVLVTDFEHERRFDPPRLLSDHGVRSGVSCLIEVGGRPWGVLGLHNREPGHFREKDLTILQAAANVAAATIMQIERETSMARESLMLSLAIKTADMGVWHYDAHTENVTWDERLREIIGVQRAGPNPHVSDFMAMIVPNDRARVSAALSRTVEDGTPFKEEFRLVRADGREIWLIGRGERMHEGDRVSVLGVTTDITERKQAEEQNRFVMRELDHRVKNVLAIILSIAKITGKAAPDFDGFISSFENRLHAMARTHSLLAEARWKGASLKNLVEDELAHSSVGQNVRVEGDEIALAPAAAQAFSMALHELCTNALKYGALSVPDGELDVTWKRIEGDDADGALRFVWTERNGPLVTEPDRKGFGSTVIERILGAQLAAETNIEFAPEGLVVTCLIPVKRLVSGSAGNDPLPTAAAPQIDLTPLNGARVLVLDDEWLVAEQHAHTLIGAGATVVGPFHTVAQARAAIDSEDFDLALLDYNIAGVPVDSLLPQLCEKGVPVLIVSGYGSELEMDMDLDLENGRINYLPKPVSPAAMLGRIARLISTEDGQTDGPA</sequence>
<evidence type="ECO:0000256" key="17">
    <source>
        <dbReference type="SAM" id="Coils"/>
    </source>
</evidence>
<keyword evidence="17" id="KW-0175">Coiled coil</keyword>
<dbReference type="InterPro" id="IPR022641">
    <property type="entry name" value="CheR_N"/>
</dbReference>
<feature type="domain" description="PAC" evidence="19">
    <location>
        <begin position="1066"/>
        <end position="1116"/>
    </location>
</feature>
<evidence type="ECO:0000256" key="11">
    <source>
        <dbReference type="ARBA" id="ARBA00022777"/>
    </source>
</evidence>
<dbReference type="InterPro" id="IPR029063">
    <property type="entry name" value="SAM-dependent_MTases_sf"/>
</dbReference>
<dbReference type="Gene3D" id="3.40.50.150">
    <property type="entry name" value="Vaccinia Virus protein VP39"/>
    <property type="match status" value="1"/>
</dbReference>
<keyword evidence="3 15" id="KW-0145">Chemotaxis</keyword>
<dbReference type="GO" id="GO:0005737">
    <property type="term" value="C:cytoplasm"/>
    <property type="evidence" value="ECO:0007669"/>
    <property type="project" value="InterPro"/>
</dbReference>
<dbReference type="InterPro" id="IPR013655">
    <property type="entry name" value="PAS_fold_3"/>
</dbReference>
<dbReference type="SUPFAM" id="SSF52172">
    <property type="entry name" value="CheY-like"/>
    <property type="match status" value="1"/>
</dbReference>
<dbReference type="PANTHER" id="PTHR24422:SF27">
    <property type="entry name" value="PROTEIN-GLUTAMATE O-METHYLTRANSFERASE"/>
    <property type="match status" value="1"/>
</dbReference>
<evidence type="ECO:0000259" key="18">
    <source>
        <dbReference type="PROSITE" id="PS50110"/>
    </source>
</evidence>
<dbReference type="SMART" id="SM00911">
    <property type="entry name" value="HWE_HK"/>
    <property type="match status" value="1"/>
</dbReference>
<dbReference type="Pfam" id="PF08447">
    <property type="entry name" value="PAS_3"/>
    <property type="match status" value="1"/>
</dbReference>
<dbReference type="Gene3D" id="2.10.70.100">
    <property type="match status" value="1"/>
</dbReference>
<keyword evidence="8" id="KW-0288">FMN</keyword>
<dbReference type="InterPro" id="IPR000700">
    <property type="entry name" value="PAS-assoc_C"/>
</dbReference>
<dbReference type="GO" id="GO:0008757">
    <property type="term" value="F:S-adenosylmethionine-dependent methyltransferase activity"/>
    <property type="evidence" value="ECO:0007669"/>
    <property type="project" value="InterPro"/>
</dbReference>
<keyword evidence="5 16" id="KW-0597">Phosphoprotein</keyword>
<dbReference type="InterPro" id="IPR003018">
    <property type="entry name" value="GAF"/>
</dbReference>
<dbReference type="SMART" id="SM00138">
    <property type="entry name" value="MeTrc"/>
    <property type="match status" value="1"/>
</dbReference>
<comment type="caution">
    <text evidence="22">The sequence shown here is derived from an EMBL/GenBank/DDBJ whole genome shotgun (WGS) entry which is preliminary data.</text>
</comment>
<dbReference type="SUPFAM" id="SSF53335">
    <property type="entry name" value="S-adenosyl-L-methionine-dependent methyltransferases"/>
    <property type="match status" value="1"/>
</dbReference>
<evidence type="ECO:0000256" key="5">
    <source>
        <dbReference type="ARBA" id="ARBA00022553"/>
    </source>
</evidence>
<evidence type="ECO:0000256" key="13">
    <source>
        <dbReference type="ARBA" id="ARBA00022991"/>
    </source>
</evidence>
<dbReference type="InterPro" id="IPR011102">
    <property type="entry name" value="Sig_transdc_His_kinase_HWE"/>
</dbReference>
<dbReference type="Gene3D" id="3.40.50.2300">
    <property type="match status" value="1"/>
</dbReference>
<dbReference type="OrthoDB" id="9816309at2"/>
<dbReference type="Gene3D" id="3.40.50.180">
    <property type="entry name" value="Methylesterase CheB, C-terminal domain"/>
    <property type="match status" value="1"/>
</dbReference>
<dbReference type="InterPro" id="IPR000673">
    <property type="entry name" value="Sig_transdc_resp-reg_Me-estase"/>
</dbReference>
<keyword evidence="12" id="KW-0067">ATP-binding</keyword>
<dbReference type="Gene3D" id="3.30.565.10">
    <property type="entry name" value="Histidine kinase-like ATPase, C-terminal domain"/>
    <property type="match status" value="1"/>
</dbReference>
<evidence type="ECO:0000256" key="10">
    <source>
        <dbReference type="ARBA" id="ARBA00022741"/>
    </source>
</evidence>
<evidence type="ECO:0000256" key="7">
    <source>
        <dbReference type="ARBA" id="ARBA00022630"/>
    </source>
</evidence>
<evidence type="ECO:0000256" key="3">
    <source>
        <dbReference type="ARBA" id="ARBA00022500"/>
    </source>
</evidence>
<dbReference type="PROSITE" id="PS50122">
    <property type="entry name" value="CHEB"/>
    <property type="match status" value="1"/>
</dbReference>
<dbReference type="InterPro" id="IPR036890">
    <property type="entry name" value="HATPase_C_sf"/>
</dbReference>
<dbReference type="SUPFAM" id="SSF55785">
    <property type="entry name" value="PYP-like sensor domain (PAS domain)"/>
    <property type="match status" value="1"/>
</dbReference>
<dbReference type="NCBIfam" id="TIGR00229">
    <property type="entry name" value="sensory_box"/>
    <property type="match status" value="1"/>
</dbReference>
<keyword evidence="9" id="KW-0808">Transferase</keyword>
<feature type="coiled-coil region" evidence="17">
    <location>
        <begin position="622"/>
        <end position="709"/>
    </location>
</feature>
<dbReference type="InterPro" id="IPR001610">
    <property type="entry name" value="PAC"/>
</dbReference>
<dbReference type="Pfam" id="PF01339">
    <property type="entry name" value="CheB_methylest"/>
    <property type="match status" value="1"/>
</dbReference>
<evidence type="ECO:0000259" key="20">
    <source>
        <dbReference type="PROSITE" id="PS50122"/>
    </source>
</evidence>
<dbReference type="InterPro" id="IPR035909">
    <property type="entry name" value="CheB_C"/>
</dbReference>
<feature type="domain" description="Response regulatory" evidence="18">
    <location>
        <begin position="1335"/>
        <end position="1450"/>
    </location>
</feature>
<feature type="active site" evidence="15">
    <location>
        <position position="7"/>
    </location>
</feature>
<dbReference type="InterPro" id="IPR029016">
    <property type="entry name" value="GAF-like_dom_sf"/>
</dbReference>
<keyword evidence="6" id="KW-0716">Sensory transduction</keyword>
<keyword evidence="10" id="KW-0547">Nucleotide-binding</keyword>
<dbReference type="SUPFAM" id="SSF47757">
    <property type="entry name" value="Chemotaxis receptor methyltransferase CheR, N-terminal domain"/>
    <property type="match status" value="1"/>
</dbReference>
<dbReference type="SMART" id="SM00448">
    <property type="entry name" value="REC"/>
    <property type="match status" value="1"/>
</dbReference>
<dbReference type="Pfam" id="PF07536">
    <property type="entry name" value="HWE_HK"/>
    <property type="match status" value="1"/>
</dbReference>
<dbReference type="SMART" id="SM00086">
    <property type="entry name" value="PAC"/>
    <property type="match status" value="2"/>
</dbReference>
<evidence type="ECO:0000256" key="14">
    <source>
        <dbReference type="ARBA" id="ARBA00023170"/>
    </source>
</evidence>